<keyword evidence="2" id="KW-1185">Reference proteome</keyword>
<reference evidence="1 2" key="1">
    <citation type="journal article" date="2019" name="Commun. Biol.">
        <title>The bagworm genome reveals a unique fibroin gene that provides high tensile strength.</title>
        <authorList>
            <person name="Kono N."/>
            <person name="Nakamura H."/>
            <person name="Ohtoshi R."/>
            <person name="Tomita M."/>
            <person name="Numata K."/>
            <person name="Arakawa K."/>
        </authorList>
    </citation>
    <scope>NUCLEOTIDE SEQUENCE [LARGE SCALE GENOMIC DNA]</scope>
</reference>
<comment type="caution">
    <text evidence="1">The sequence shown here is derived from an EMBL/GenBank/DDBJ whole genome shotgun (WGS) entry which is preliminary data.</text>
</comment>
<accession>A0A4C1TDV2</accession>
<gene>
    <name evidence="1" type="ORF">EVAR_73612_1</name>
</gene>
<organism evidence="1 2">
    <name type="scientific">Eumeta variegata</name>
    <name type="common">Bagworm moth</name>
    <name type="synonym">Eumeta japonica</name>
    <dbReference type="NCBI Taxonomy" id="151549"/>
    <lineage>
        <taxon>Eukaryota</taxon>
        <taxon>Metazoa</taxon>
        <taxon>Ecdysozoa</taxon>
        <taxon>Arthropoda</taxon>
        <taxon>Hexapoda</taxon>
        <taxon>Insecta</taxon>
        <taxon>Pterygota</taxon>
        <taxon>Neoptera</taxon>
        <taxon>Endopterygota</taxon>
        <taxon>Lepidoptera</taxon>
        <taxon>Glossata</taxon>
        <taxon>Ditrysia</taxon>
        <taxon>Tineoidea</taxon>
        <taxon>Psychidae</taxon>
        <taxon>Oiketicinae</taxon>
        <taxon>Eumeta</taxon>
    </lineage>
</organism>
<feature type="non-terminal residue" evidence="1">
    <location>
        <position position="1"/>
    </location>
</feature>
<dbReference type="OrthoDB" id="8046091at2759"/>
<evidence type="ECO:0000313" key="2">
    <source>
        <dbReference type="Proteomes" id="UP000299102"/>
    </source>
</evidence>
<evidence type="ECO:0000313" key="1">
    <source>
        <dbReference type="EMBL" id="GBP12396.1"/>
    </source>
</evidence>
<protein>
    <submittedName>
        <fullName evidence="1">Uncharacterized protein</fullName>
    </submittedName>
</protein>
<dbReference type="Proteomes" id="UP000299102">
    <property type="component" value="Unassembled WGS sequence"/>
</dbReference>
<name>A0A4C1TDV2_EUMVA</name>
<dbReference type="EMBL" id="BGZK01009465">
    <property type="protein sequence ID" value="GBP12396.1"/>
    <property type="molecule type" value="Genomic_DNA"/>
</dbReference>
<proteinExistence type="predicted"/>
<sequence>EPGATEETHKLRSKFGGPYIARRVLGKDRYLIEDISDMQVTTRKYSSVRSSDKLKLGVESIPKWMQLKKKIIAIKRFYPVLNIFSPGIPVCLKTVPVLEVLASERDFEREVFFFLHKTAQTFFSG</sequence>
<dbReference type="AlphaFoldDB" id="A0A4C1TDV2"/>